<evidence type="ECO:0000256" key="10">
    <source>
        <dbReference type="ARBA" id="ARBA00061354"/>
    </source>
</evidence>
<evidence type="ECO:0000256" key="5">
    <source>
        <dbReference type="ARBA" id="ARBA00023235"/>
    </source>
</evidence>
<accession>A0A2S3UK49</accession>
<dbReference type="GO" id="GO:0009384">
    <property type="term" value="F:N-acylmannosamine kinase activity"/>
    <property type="evidence" value="ECO:0007669"/>
    <property type="project" value="UniProtKB-EC"/>
</dbReference>
<dbReference type="PANTHER" id="PTHR36204:SF1">
    <property type="entry name" value="N-ACETYLMANNOSAMINE-6-PHOSPHATE 2-EPIMERASE-RELATED"/>
    <property type="match status" value="1"/>
</dbReference>
<dbReference type="GO" id="GO:0005829">
    <property type="term" value="C:cytosol"/>
    <property type="evidence" value="ECO:0007669"/>
    <property type="project" value="TreeGrafter"/>
</dbReference>
<dbReference type="NCBIfam" id="NF002231">
    <property type="entry name" value="PRK01130.1"/>
    <property type="match status" value="1"/>
</dbReference>
<dbReference type="CDD" id="cd04729">
    <property type="entry name" value="NanE"/>
    <property type="match status" value="1"/>
</dbReference>
<dbReference type="UniPathway" id="UPA00629">
    <property type="reaction ID" value="UER00682"/>
</dbReference>
<dbReference type="HAMAP" id="MF_01235">
    <property type="entry name" value="ManNAc6P_epimer"/>
    <property type="match status" value="1"/>
</dbReference>
<dbReference type="SUPFAM" id="SSF51366">
    <property type="entry name" value="Ribulose-phoshate binding barrel"/>
    <property type="match status" value="1"/>
</dbReference>
<comment type="similarity">
    <text evidence="10">In the N-terminal section; belongs to the NanE family.</text>
</comment>
<dbReference type="EC" id="5.1.3.9" evidence="12"/>
<protein>
    <recommendedName>
        <fullName evidence="12">Putative N-acetylmannosamine-6-phosphate 2-epimerase</fullName>
        <ecNumber evidence="12">5.1.3.9</ecNumber>
    </recommendedName>
    <alternativeName>
        <fullName evidence="12">ManNAc-6-P epimerase</fullName>
    </alternativeName>
</protein>
<evidence type="ECO:0000256" key="1">
    <source>
        <dbReference type="ARBA" id="ARBA00000056"/>
    </source>
</evidence>
<evidence type="ECO:0000256" key="2">
    <source>
        <dbReference type="ARBA" id="ARBA00002147"/>
    </source>
</evidence>
<comment type="pathway">
    <text evidence="3 12">Amino-sugar metabolism; N-acetylneuraminate degradation; D-fructose 6-phosphate from N-acetylneuraminate: step 3/5.</text>
</comment>
<sequence length="228" mass="23538">MSSILEQLRGGLIVSCQPVIGGPLDRPEITAAFALAALDGGARGLRIEGVENLKAVRAVTKAPVIGLIKQDLADSPVRITPFARQANALIEAGADIVAFDATDRVRPEPISSLIAAINTAGALAMADCSSVEDGERAAELGCELLGSTMSGYLGGPIPDGPDLELVAALSRCGRFTVAEGRYQRPAEAVQAQKNGADAVVVGSAISRPEHITSWFADALTGHAKTGER</sequence>
<dbReference type="GO" id="GO:0006053">
    <property type="term" value="P:N-acetylmannosamine catabolic process"/>
    <property type="evidence" value="ECO:0007669"/>
    <property type="project" value="TreeGrafter"/>
</dbReference>
<dbReference type="InterPro" id="IPR007260">
    <property type="entry name" value="NanE"/>
</dbReference>
<dbReference type="GO" id="GO:0019262">
    <property type="term" value="P:N-acetylneuraminate catabolic process"/>
    <property type="evidence" value="ECO:0007669"/>
    <property type="project" value="UniProtKB-UniRule"/>
</dbReference>
<comment type="catalytic activity">
    <reaction evidence="7">
        <text>an N-acyl-D-mannosamine + ATP = an N-acyl-D-mannosamine 6-phosphate + ADP + H(+)</text>
        <dbReference type="Rhea" id="RHEA:23832"/>
        <dbReference type="ChEBI" id="CHEBI:15378"/>
        <dbReference type="ChEBI" id="CHEBI:16062"/>
        <dbReference type="ChEBI" id="CHEBI:30616"/>
        <dbReference type="ChEBI" id="CHEBI:57666"/>
        <dbReference type="ChEBI" id="CHEBI:456216"/>
        <dbReference type="EC" id="2.7.1.60"/>
    </reaction>
</comment>
<keyword evidence="4" id="KW-0808">Transferase</keyword>
<dbReference type="Gene3D" id="3.20.20.70">
    <property type="entry name" value="Aldolase class I"/>
    <property type="match status" value="1"/>
</dbReference>
<dbReference type="Pfam" id="PF04131">
    <property type="entry name" value="NanE"/>
    <property type="match status" value="1"/>
</dbReference>
<evidence type="ECO:0000256" key="8">
    <source>
        <dbReference type="ARBA" id="ARBA00053450"/>
    </source>
</evidence>
<evidence type="ECO:0000256" key="7">
    <source>
        <dbReference type="ARBA" id="ARBA00050815"/>
    </source>
</evidence>
<dbReference type="Proteomes" id="UP000236959">
    <property type="component" value="Unassembled WGS sequence"/>
</dbReference>
<evidence type="ECO:0000313" key="13">
    <source>
        <dbReference type="EMBL" id="POF27953.1"/>
    </source>
</evidence>
<comment type="function">
    <text evidence="8">Catalyzes the phosphorylation of N-acetylmannosamine (ManNAc) to ManNAc-6-P.</text>
</comment>
<comment type="caution">
    <text evidence="13">The sequence shown here is derived from an EMBL/GenBank/DDBJ whole genome shotgun (WGS) entry which is preliminary data.</text>
</comment>
<evidence type="ECO:0000256" key="9">
    <source>
        <dbReference type="ARBA" id="ARBA00060606"/>
    </source>
</evidence>
<evidence type="ECO:0000256" key="11">
    <source>
        <dbReference type="ARBA" id="ARBA00061385"/>
    </source>
</evidence>
<keyword evidence="4" id="KW-0418">Kinase</keyword>
<dbReference type="AlphaFoldDB" id="A0A2S3UK49"/>
<evidence type="ECO:0000256" key="12">
    <source>
        <dbReference type="HAMAP-Rule" id="MF_01235"/>
    </source>
</evidence>
<comment type="similarity">
    <text evidence="12">Belongs to the NanE family.</text>
</comment>
<evidence type="ECO:0000256" key="3">
    <source>
        <dbReference type="ARBA" id="ARBA00005081"/>
    </source>
</evidence>
<proteinExistence type="inferred from homology"/>
<dbReference type="InterPro" id="IPR013785">
    <property type="entry name" value="Aldolase_TIM"/>
</dbReference>
<evidence type="ECO:0000313" key="14">
    <source>
        <dbReference type="Proteomes" id="UP000236959"/>
    </source>
</evidence>
<comment type="catalytic activity">
    <reaction evidence="1 12">
        <text>an N-acyl-D-glucosamine 6-phosphate = an N-acyl-D-mannosamine 6-phosphate</text>
        <dbReference type="Rhea" id="RHEA:23932"/>
        <dbReference type="ChEBI" id="CHEBI:57599"/>
        <dbReference type="ChEBI" id="CHEBI:57666"/>
        <dbReference type="EC" id="5.1.3.9"/>
    </reaction>
</comment>
<evidence type="ECO:0000256" key="4">
    <source>
        <dbReference type="ARBA" id="ARBA00022777"/>
    </source>
</evidence>
<comment type="function">
    <text evidence="2 12">Converts N-acetylmannosamine-6-phosphate (ManNAc-6-P) to N-acetylglucosamine-6-phosphate (GlcNAc-6-P).</text>
</comment>
<reference evidence="13 14" key="1">
    <citation type="submission" date="2018-01" db="EMBL/GenBank/DDBJ databases">
        <title>Genomic Encyclopedia of Archaeal and Bacterial Type Strains, Phase II (KMG-II): from individual species to whole genera.</title>
        <authorList>
            <person name="Goeker M."/>
        </authorList>
    </citation>
    <scope>NUCLEOTIDE SEQUENCE [LARGE SCALE GENOMIC DNA]</scope>
    <source>
        <strain evidence="13 14">DSM 17023</strain>
    </source>
</reference>
<keyword evidence="5 12" id="KW-0413">Isomerase</keyword>
<name>A0A2S3UK49_9HYPH</name>
<dbReference type="FunFam" id="3.20.20.70:FF:000035">
    <property type="entry name" value="Putative N-acetylmannosamine-6-phosphate 2-epimerase"/>
    <property type="match status" value="1"/>
</dbReference>
<dbReference type="EMBL" id="PPCN01000019">
    <property type="protein sequence ID" value="POF27953.1"/>
    <property type="molecule type" value="Genomic_DNA"/>
</dbReference>
<dbReference type="OrthoDB" id="9810372at2"/>
<keyword evidence="14" id="KW-1185">Reference proteome</keyword>
<dbReference type="PANTHER" id="PTHR36204">
    <property type="entry name" value="N-ACETYLMANNOSAMINE-6-PHOSPHATE 2-EPIMERASE-RELATED"/>
    <property type="match status" value="1"/>
</dbReference>
<evidence type="ECO:0000256" key="6">
    <source>
        <dbReference type="ARBA" id="ARBA00023277"/>
    </source>
</evidence>
<keyword evidence="6 12" id="KW-0119">Carbohydrate metabolism</keyword>
<gene>
    <name evidence="12" type="primary">nanE</name>
    <name evidence="13" type="ORF">CLV41_11934</name>
</gene>
<dbReference type="RefSeq" id="WP_103225417.1">
    <property type="nucleotide sequence ID" value="NZ_PPCN01000019.1"/>
</dbReference>
<comment type="similarity">
    <text evidence="11">In the C-terminal section; belongs to the ROK (NagC/XylR) family. NanK subfamily.</text>
</comment>
<organism evidence="13 14">
    <name type="scientific">Roseibium marinum</name>
    <dbReference type="NCBI Taxonomy" id="281252"/>
    <lineage>
        <taxon>Bacteria</taxon>
        <taxon>Pseudomonadati</taxon>
        <taxon>Pseudomonadota</taxon>
        <taxon>Alphaproteobacteria</taxon>
        <taxon>Hyphomicrobiales</taxon>
        <taxon>Stappiaceae</taxon>
        <taxon>Roseibium</taxon>
    </lineage>
</organism>
<dbReference type="InterPro" id="IPR011060">
    <property type="entry name" value="RibuloseP-bd_barrel"/>
</dbReference>
<dbReference type="GO" id="GO:0047465">
    <property type="term" value="F:N-acylglucosamine-6-phosphate 2-epimerase activity"/>
    <property type="evidence" value="ECO:0007669"/>
    <property type="project" value="UniProtKB-EC"/>
</dbReference>
<comment type="pathway">
    <text evidence="9">Amino-sugar metabolism; N-acetylneuraminate degradation; D-fructose 6-phosphate from N-acetylneuraminate: step 2/5.</text>
</comment>